<dbReference type="RefSeq" id="WP_134248194.1">
    <property type="nucleotide sequence ID" value="NZ_SNQI01000003.1"/>
</dbReference>
<evidence type="ECO:0000313" key="3">
    <source>
        <dbReference type="Proteomes" id="UP000298517"/>
    </source>
</evidence>
<comment type="caution">
    <text evidence="2">The sequence shown here is derived from an EMBL/GenBank/DDBJ whole genome shotgun (WGS) entry which is preliminary data.</text>
</comment>
<feature type="transmembrane region" description="Helical" evidence="1">
    <location>
        <begin position="139"/>
        <end position="159"/>
    </location>
</feature>
<name>A0A4Y8ARH1_9FLAO</name>
<organism evidence="2 3">
    <name type="scientific">Gramella jeungdoensis</name>
    <dbReference type="NCBI Taxonomy" id="708091"/>
    <lineage>
        <taxon>Bacteria</taxon>
        <taxon>Pseudomonadati</taxon>
        <taxon>Bacteroidota</taxon>
        <taxon>Flavobacteriia</taxon>
        <taxon>Flavobacteriales</taxon>
        <taxon>Flavobacteriaceae</taxon>
        <taxon>Christiangramia</taxon>
    </lineage>
</organism>
<keyword evidence="3" id="KW-1185">Reference proteome</keyword>
<feature type="transmembrane region" description="Helical" evidence="1">
    <location>
        <begin position="14"/>
        <end position="33"/>
    </location>
</feature>
<keyword evidence="1" id="KW-0472">Membrane</keyword>
<accession>A0A4Y8ARH1</accession>
<dbReference type="Proteomes" id="UP000298517">
    <property type="component" value="Unassembled WGS sequence"/>
</dbReference>
<keyword evidence="1" id="KW-0812">Transmembrane</keyword>
<feature type="transmembrane region" description="Helical" evidence="1">
    <location>
        <begin position="197"/>
        <end position="216"/>
    </location>
</feature>
<dbReference type="Pfam" id="PF14093">
    <property type="entry name" value="DUF4271"/>
    <property type="match status" value="1"/>
</dbReference>
<protein>
    <submittedName>
        <fullName evidence="2">DUF4271 domain-containing protein</fullName>
    </submittedName>
</protein>
<dbReference type="InterPro" id="IPR025367">
    <property type="entry name" value="DUF4271"/>
</dbReference>
<keyword evidence="1" id="KW-1133">Transmembrane helix</keyword>
<feature type="transmembrane region" description="Helical" evidence="1">
    <location>
        <begin position="165"/>
        <end position="185"/>
    </location>
</feature>
<dbReference type="AlphaFoldDB" id="A0A4Y8ARH1"/>
<feature type="transmembrane region" description="Helical" evidence="1">
    <location>
        <begin position="64"/>
        <end position="88"/>
    </location>
</feature>
<sequence>MITAENIIRQDNDWITMAFLIILVVLAVQKRLFGNRLLHTSIFFFKKNKLVSYFNKEKRTFFNLYQVLSFVVELISLSLLFYFITFIFNVDVGTNGIDLFLKIAFGIGFYFLIRFLIGNIFSVIFNLEKLYKKISFEKMNYFNNLILWVLPLLVLTAYSKYFENILFKITLIVFVILVLIRYVVLIINNKKLVFNNLFYFILYLCVLEIAPLVIILKLTI</sequence>
<gene>
    <name evidence="2" type="ORF">E2488_09955</name>
</gene>
<dbReference type="OrthoDB" id="1438590at2"/>
<reference evidence="2 3" key="1">
    <citation type="journal article" date="2011" name="J. Microbiol.">
        <title>Gramella jeungdoensis sp. nov., isolated from a solar saltern in Korea.</title>
        <authorList>
            <person name="Joung Y."/>
            <person name="Kim H."/>
            <person name="Jang T."/>
            <person name="Ahn T.S."/>
            <person name="Joh K."/>
        </authorList>
    </citation>
    <scope>NUCLEOTIDE SEQUENCE [LARGE SCALE GENOMIC DNA]</scope>
    <source>
        <strain evidence="2 3">KCTC 23123</strain>
    </source>
</reference>
<proteinExistence type="predicted"/>
<evidence type="ECO:0000313" key="2">
    <source>
        <dbReference type="EMBL" id="TEW73795.1"/>
    </source>
</evidence>
<evidence type="ECO:0000256" key="1">
    <source>
        <dbReference type="SAM" id="Phobius"/>
    </source>
</evidence>
<dbReference type="EMBL" id="SNQI01000003">
    <property type="protein sequence ID" value="TEW73795.1"/>
    <property type="molecule type" value="Genomic_DNA"/>
</dbReference>
<feature type="transmembrane region" description="Helical" evidence="1">
    <location>
        <begin position="100"/>
        <end position="127"/>
    </location>
</feature>